<organism evidence="18 19">
    <name type="scientific">Pigmentiphaga aceris</name>
    <dbReference type="NCBI Taxonomy" id="1940612"/>
    <lineage>
        <taxon>Bacteria</taxon>
        <taxon>Pseudomonadati</taxon>
        <taxon>Pseudomonadota</taxon>
        <taxon>Betaproteobacteria</taxon>
        <taxon>Burkholderiales</taxon>
        <taxon>Alcaligenaceae</taxon>
        <taxon>Pigmentiphaga</taxon>
    </lineage>
</organism>
<evidence type="ECO:0000256" key="8">
    <source>
        <dbReference type="ARBA" id="ARBA00023122"/>
    </source>
</evidence>
<dbReference type="Proteomes" id="UP000325161">
    <property type="component" value="Chromosome"/>
</dbReference>
<feature type="domain" description="CBS" evidence="16">
    <location>
        <begin position="289"/>
        <end position="347"/>
    </location>
</feature>
<evidence type="ECO:0000256" key="15">
    <source>
        <dbReference type="SAM" id="Phobius"/>
    </source>
</evidence>
<protein>
    <recommendedName>
        <fullName evidence="12">Polyamine export protein</fullName>
    </recommendedName>
</protein>
<evidence type="ECO:0000256" key="5">
    <source>
        <dbReference type="ARBA" id="ARBA00022692"/>
    </source>
</evidence>
<evidence type="ECO:0000256" key="1">
    <source>
        <dbReference type="ARBA" id="ARBA00004429"/>
    </source>
</evidence>
<dbReference type="Pfam" id="PF01595">
    <property type="entry name" value="CNNM"/>
    <property type="match status" value="1"/>
</dbReference>
<feature type="domain" description="CNNM transmembrane" evidence="17">
    <location>
        <begin position="1"/>
        <end position="200"/>
    </location>
</feature>
<evidence type="ECO:0000256" key="10">
    <source>
        <dbReference type="ARBA" id="ARBA00037177"/>
    </source>
</evidence>
<keyword evidence="6" id="KW-0677">Repeat</keyword>
<dbReference type="Pfam" id="PF03471">
    <property type="entry name" value="CorC_HlyC"/>
    <property type="match status" value="1"/>
</dbReference>
<dbReference type="GO" id="GO:0005886">
    <property type="term" value="C:plasma membrane"/>
    <property type="evidence" value="ECO:0007669"/>
    <property type="project" value="UniProtKB-SubCell"/>
</dbReference>
<dbReference type="InterPro" id="IPR046342">
    <property type="entry name" value="CBS_dom_sf"/>
</dbReference>
<evidence type="ECO:0000259" key="17">
    <source>
        <dbReference type="PROSITE" id="PS51846"/>
    </source>
</evidence>
<dbReference type="InterPro" id="IPR016169">
    <property type="entry name" value="FAD-bd_PCMH_sub2"/>
</dbReference>
<dbReference type="PROSITE" id="PS51846">
    <property type="entry name" value="CNNM"/>
    <property type="match status" value="1"/>
</dbReference>
<dbReference type="InterPro" id="IPR044751">
    <property type="entry name" value="Ion_transp-like_CBS"/>
</dbReference>
<reference evidence="18 19" key="1">
    <citation type="submission" date="2019-08" db="EMBL/GenBank/DDBJ databases">
        <title>Amphibian skin-associated Pigmentiphaga: genome sequence and occurrence across geography and hosts.</title>
        <authorList>
            <person name="Bletz M.C."/>
            <person name="Bunk B."/>
            <person name="Sproeer C."/>
            <person name="Biwer P."/>
            <person name="Reiter S."/>
            <person name="Rabemananjara F.C.E."/>
            <person name="Schulz S."/>
            <person name="Overmann J."/>
            <person name="Vences M."/>
        </authorList>
    </citation>
    <scope>NUCLEOTIDE SEQUENCE [LARGE SCALE GENOMIC DNA]</scope>
    <source>
        <strain evidence="18 19">Mada1488</strain>
    </source>
</reference>
<keyword evidence="3" id="KW-1003">Cell membrane</keyword>
<dbReference type="SUPFAM" id="SSF56176">
    <property type="entry name" value="FAD-binding/transporter-associated domain-like"/>
    <property type="match status" value="1"/>
</dbReference>
<keyword evidence="4" id="KW-0997">Cell inner membrane</keyword>
<sequence>MSPLEIWLVILMLILLNAFFSTAEFSVATSRKSKLEQLALAGNKNAQRVIDLGQTPTKFIAVIQVSVNIIAIVSGIFGDKSFSPAFQRFFEWVGLNPPLSETLSLAASVLFITSLFILFSELIPKKMAFSHPERVACAIITPLLFTLKVFGPLVWLLSFFADLILRGLKVSTQRDENISFEEVSAIITQGAKSGLLERNEHHLIENVFSLTDRTVLSAMTVKSEIIFIDVNDGQQDINDKILSHPHSRFLVADSELDNLLGYIDSVTLLKNIIARQDATLSREKLKEQGLKSVLTIPDSLTLLDVLDRFRETRQDIAAIVNEFGMVVGLITLNDVLGTLMGSVSHPMNENELIVKRADNSWLIDGRAPVEDMKRLFAWDELPNQNYETVSGFLMYLMKCIPKKAQSIEFRGIRFEVVDVDGYRIDEVMATISTDKDKGVDAATRPPDAQV</sequence>
<keyword evidence="7 14" id="KW-1133">Transmembrane helix</keyword>
<dbReference type="CDD" id="cd04590">
    <property type="entry name" value="CBS_pair_CorC_HlyC_assoc"/>
    <property type="match status" value="1"/>
</dbReference>
<dbReference type="Pfam" id="PF00571">
    <property type="entry name" value="CBS"/>
    <property type="match status" value="1"/>
</dbReference>
<dbReference type="OrthoDB" id="9797674at2"/>
<evidence type="ECO:0000256" key="14">
    <source>
        <dbReference type="PROSITE-ProRule" id="PRU01193"/>
    </source>
</evidence>
<feature type="transmembrane region" description="Helical" evidence="15">
    <location>
        <begin position="135"/>
        <end position="161"/>
    </location>
</feature>
<dbReference type="RefSeq" id="WP_148811685.1">
    <property type="nucleotide sequence ID" value="NZ_CP043046.1"/>
</dbReference>
<comment type="similarity">
    <text evidence="11">Belongs to the UPF0053 family. PaeA subfamily.</text>
</comment>
<gene>
    <name evidence="18" type="ORF">FXN63_00095</name>
</gene>
<keyword evidence="9 14" id="KW-0472">Membrane</keyword>
<proteinExistence type="inferred from homology"/>
<evidence type="ECO:0000256" key="7">
    <source>
        <dbReference type="ARBA" id="ARBA00022989"/>
    </source>
</evidence>
<dbReference type="PANTHER" id="PTHR22777">
    <property type="entry name" value="HEMOLYSIN-RELATED"/>
    <property type="match status" value="1"/>
</dbReference>
<dbReference type="InterPro" id="IPR002550">
    <property type="entry name" value="CNNM"/>
</dbReference>
<dbReference type="PANTHER" id="PTHR22777:SF16">
    <property type="entry name" value="POLYAMINE EXPORT PROTEIN"/>
    <property type="match status" value="1"/>
</dbReference>
<dbReference type="InterPro" id="IPR000644">
    <property type="entry name" value="CBS_dom"/>
</dbReference>
<dbReference type="Gene3D" id="3.30.465.10">
    <property type="match status" value="1"/>
</dbReference>
<dbReference type="Gene3D" id="3.10.580.10">
    <property type="entry name" value="CBS-domain"/>
    <property type="match status" value="1"/>
</dbReference>
<dbReference type="SUPFAM" id="SSF54631">
    <property type="entry name" value="CBS-domain pair"/>
    <property type="match status" value="1"/>
</dbReference>
<dbReference type="SMART" id="SM00116">
    <property type="entry name" value="CBS"/>
    <property type="match status" value="2"/>
</dbReference>
<evidence type="ECO:0000313" key="18">
    <source>
        <dbReference type="EMBL" id="QEI04413.1"/>
    </source>
</evidence>
<keyword evidence="5 14" id="KW-0812">Transmembrane</keyword>
<evidence type="ECO:0000256" key="3">
    <source>
        <dbReference type="ARBA" id="ARBA00022475"/>
    </source>
</evidence>
<evidence type="ECO:0000259" key="16">
    <source>
        <dbReference type="PROSITE" id="PS51371"/>
    </source>
</evidence>
<name>A0A5C0AT15_9BURK</name>
<dbReference type="EMBL" id="CP043046">
    <property type="protein sequence ID" value="QEI04413.1"/>
    <property type="molecule type" value="Genomic_DNA"/>
</dbReference>
<keyword evidence="19" id="KW-1185">Reference proteome</keyword>
<dbReference type="AlphaFoldDB" id="A0A5C0AT15"/>
<comment type="subcellular location">
    <subcellularLocation>
        <location evidence="1">Cell inner membrane</location>
        <topology evidence="1">Multi-pass membrane protein</topology>
    </subcellularLocation>
</comment>
<evidence type="ECO:0000256" key="9">
    <source>
        <dbReference type="ARBA" id="ARBA00023136"/>
    </source>
</evidence>
<dbReference type="PROSITE" id="PS51371">
    <property type="entry name" value="CBS"/>
    <property type="match status" value="1"/>
</dbReference>
<evidence type="ECO:0000256" key="12">
    <source>
        <dbReference type="ARBA" id="ARBA00039818"/>
    </source>
</evidence>
<evidence type="ECO:0000256" key="13">
    <source>
        <dbReference type="PROSITE-ProRule" id="PRU00703"/>
    </source>
</evidence>
<comment type="function">
    <text evidence="10">Involved in cadaverine and putrescine tolerance in stationary phase. May facilitate the efflux of both cadaverine and putrescine from the cytoplasm, reducing potentially toxic levels under certain stress conditions.</text>
</comment>
<evidence type="ECO:0000256" key="11">
    <source>
        <dbReference type="ARBA" id="ARBA00038280"/>
    </source>
</evidence>
<accession>A0A5C0AT15</accession>
<dbReference type="SMART" id="SM01091">
    <property type="entry name" value="CorC_HlyC"/>
    <property type="match status" value="1"/>
</dbReference>
<evidence type="ECO:0000256" key="2">
    <source>
        <dbReference type="ARBA" id="ARBA00022448"/>
    </source>
</evidence>
<dbReference type="InterPro" id="IPR005170">
    <property type="entry name" value="Transptr-assoc_dom"/>
</dbReference>
<feature type="transmembrane region" description="Helical" evidence="15">
    <location>
        <begin position="6"/>
        <end position="27"/>
    </location>
</feature>
<keyword evidence="8 13" id="KW-0129">CBS domain</keyword>
<feature type="transmembrane region" description="Helical" evidence="15">
    <location>
        <begin position="59"/>
        <end position="78"/>
    </location>
</feature>
<dbReference type="GO" id="GO:0050660">
    <property type="term" value="F:flavin adenine dinucleotide binding"/>
    <property type="evidence" value="ECO:0007669"/>
    <property type="project" value="InterPro"/>
</dbReference>
<evidence type="ECO:0000256" key="4">
    <source>
        <dbReference type="ARBA" id="ARBA00022519"/>
    </source>
</evidence>
<evidence type="ECO:0000313" key="19">
    <source>
        <dbReference type="Proteomes" id="UP000325161"/>
    </source>
</evidence>
<dbReference type="KEGG" id="pacr:FXN63_00095"/>
<evidence type="ECO:0000256" key="6">
    <source>
        <dbReference type="ARBA" id="ARBA00022737"/>
    </source>
</evidence>
<dbReference type="InterPro" id="IPR036318">
    <property type="entry name" value="FAD-bd_PCMH-like_sf"/>
</dbReference>
<feature type="transmembrane region" description="Helical" evidence="15">
    <location>
        <begin position="103"/>
        <end position="123"/>
    </location>
</feature>
<keyword evidence="2" id="KW-0813">Transport</keyword>